<sequence>MMEGKTILITGANRGIGKSLAKNFSNIGANVILLGKNEDSLNEVYDEIISCTKTKPLIIESDLNLLDLDGAHQIKKAIVNQYGVLDGLIYNAAKLGKMTSIEDYEDGLWKEIINTNLNSSFLIYKELIPILKAAPSGRIIFTSSGVAEVGKAYWGAYSVSKFAVKGLAEVIRDELDSTSNIKVFNYDPGATKTSMRASAYPGEDPNNLKDPDKLFGDYLWFFSEESQNSTQHYFKYNS</sequence>
<name>A0A368C6W0_9GAMM</name>
<reference evidence="3 4" key="1">
    <citation type="journal article" date="2018" name="Microbiome">
        <title>Fine metagenomic profile of the Mediterranean stratified and mixed water columns revealed by assembly and recruitment.</title>
        <authorList>
            <person name="Haro-Moreno J.M."/>
            <person name="Lopez-Perez M."/>
            <person name="De La Torre J.R."/>
            <person name="Picazo A."/>
            <person name="Camacho A."/>
            <person name="Rodriguez-Valera F."/>
        </authorList>
    </citation>
    <scope>NUCLEOTIDE SEQUENCE [LARGE SCALE GENOMIC DNA]</scope>
    <source>
        <strain evidence="3">MED-G78</strain>
    </source>
</reference>
<dbReference type="InterPro" id="IPR020904">
    <property type="entry name" value="Sc_DH/Rdtase_CS"/>
</dbReference>
<dbReference type="InterPro" id="IPR002347">
    <property type="entry name" value="SDR_fam"/>
</dbReference>
<dbReference type="SUPFAM" id="SSF51735">
    <property type="entry name" value="NAD(P)-binding Rossmann-fold domains"/>
    <property type="match status" value="1"/>
</dbReference>
<accession>A0A368C6W0</accession>
<comment type="similarity">
    <text evidence="1">Belongs to the short-chain dehydrogenases/reductases (SDR) family.</text>
</comment>
<keyword evidence="2" id="KW-0560">Oxidoreductase</keyword>
<evidence type="ECO:0000256" key="1">
    <source>
        <dbReference type="ARBA" id="ARBA00006484"/>
    </source>
</evidence>
<organism evidence="3 4">
    <name type="scientific">SAR86 cluster bacterium</name>
    <dbReference type="NCBI Taxonomy" id="2030880"/>
    <lineage>
        <taxon>Bacteria</taxon>
        <taxon>Pseudomonadati</taxon>
        <taxon>Pseudomonadota</taxon>
        <taxon>Gammaproteobacteria</taxon>
        <taxon>SAR86 cluster</taxon>
    </lineage>
</organism>
<dbReference type="PRINTS" id="PR00081">
    <property type="entry name" value="GDHRDH"/>
</dbReference>
<dbReference type="GO" id="GO:0016491">
    <property type="term" value="F:oxidoreductase activity"/>
    <property type="evidence" value="ECO:0007669"/>
    <property type="project" value="UniProtKB-KW"/>
</dbReference>
<evidence type="ECO:0000256" key="2">
    <source>
        <dbReference type="ARBA" id="ARBA00023002"/>
    </source>
</evidence>
<dbReference type="Proteomes" id="UP000252915">
    <property type="component" value="Unassembled WGS sequence"/>
</dbReference>
<dbReference type="AlphaFoldDB" id="A0A368C6W0"/>
<evidence type="ECO:0000313" key="3">
    <source>
        <dbReference type="EMBL" id="RCL44772.1"/>
    </source>
</evidence>
<protein>
    <submittedName>
        <fullName evidence="3">SDR family NAD(P)-dependent oxidoreductase</fullName>
    </submittedName>
</protein>
<evidence type="ECO:0000313" key="4">
    <source>
        <dbReference type="Proteomes" id="UP000252915"/>
    </source>
</evidence>
<dbReference type="EMBL" id="QOPI01000009">
    <property type="protein sequence ID" value="RCL44772.1"/>
    <property type="molecule type" value="Genomic_DNA"/>
</dbReference>
<dbReference type="PROSITE" id="PS00061">
    <property type="entry name" value="ADH_SHORT"/>
    <property type="match status" value="1"/>
</dbReference>
<gene>
    <name evidence="3" type="ORF">DBW92_02330</name>
</gene>
<proteinExistence type="inferred from homology"/>
<dbReference type="Gene3D" id="3.40.50.720">
    <property type="entry name" value="NAD(P)-binding Rossmann-like Domain"/>
    <property type="match status" value="1"/>
</dbReference>
<dbReference type="InterPro" id="IPR036291">
    <property type="entry name" value="NAD(P)-bd_dom_sf"/>
</dbReference>
<dbReference type="PANTHER" id="PTHR42901">
    <property type="entry name" value="ALCOHOL DEHYDROGENASE"/>
    <property type="match status" value="1"/>
</dbReference>
<dbReference type="PANTHER" id="PTHR42901:SF1">
    <property type="entry name" value="ALCOHOL DEHYDROGENASE"/>
    <property type="match status" value="1"/>
</dbReference>
<comment type="caution">
    <text evidence="3">The sequence shown here is derived from an EMBL/GenBank/DDBJ whole genome shotgun (WGS) entry which is preliminary data.</text>
</comment>
<dbReference type="Pfam" id="PF00106">
    <property type="entry name" value="adh_short"/>
    <property type="match status" value="1"/>
</dbReference>